<dbReference type="InterPro" id="IPR036047">
    <property type="entry name" value="F-box-like_dom_sf"/>
</dbReference>
<accession>A0AAV9VE60</accession>
<comment type="caution">
    <text evidence="1">The sequence shown here is derived from an EMBL/GenBank/DDBJ whole genome shotgun (WGS) entry which is preliminary data.</text>
</comment>
<sequence length="338" mass="38449">MSGTASHRSITSLPTEIQLECLSYLTDMGSQSSLYRTCSLWRRFLRRHEMFRTARYYRGRHPYIHFPIVHRFFDISPKGNGRCKVKDGAIVNHLYRTDNFDYIDLSDVIARDPMFSPIYGFGWWSAQLAKRVQGMAVSSKFSYRSQAQAIKLVRNKADPGHITRVQEEEAEQAVEERGEEGWQAQGVLGEDARGEPRVGAGSTTIVSQLDNKTDHDAIRMYLSFGHDYQRKIKQPEFSVWERVALPKNSTVGAWTNAILSVVKLQLRGAGISVADFCIDFREAFDGSHPAEGWYLDVWIIIPESFGDRILRLGNELRETGLGHPDDSQDHGVVLFAIF</sequence>
<proteinExistence type="predicted"/>
<keyword evidence="2" id="KW-1185">Reference proteome</keyword>
<name>A0AAV9VE60_9PEZI</name>
<evidence type="ECO:0000313" key="2">
    <source>
        <dbReference type="Proteomes" id="UP001373714"/>
    </source>
</evidence>
<evidence type="ECO:0000313" key="1">
    <source>
        <dbReference type="EMBL" id="KAK6360099.1"/>
    </source>
</evidence>
<organism evidence="1 2">
    <name type="scientific">Orbilia blumenaviensis</name>
    <dbReference type="NCBI Taxonomy" id="1796055"/>
    <lineage>
        <taxon>Eukaryota</taxon>
        <taxon>Fungi</taxon>
        <taxon>Dikarya</taxon>
        <taxon>Ascomycota</taxon>
        <taxon>Pezizomycotina</taxon>
        <taxon>Orbiliomycetes</taxon>
        <taxon>Orbiliales</taxon>
        <taxon>Orbiliaceae</taxon>
        <taxon>Orbilia</taxon>
    </lineage>
</organism>
<dbReference type="AlphaFoldDB" id="A0AAV9VE60"/>
<gene>
    <name evidence="1" type="ORF">TWF730_006253</name>
</gene>
<reference evidence="1 2" key="1">
    <citation type="submission" date="2019-10" db="EMBL/GenBank/DDBJ databases">
        <authorList>
            <person name="Palmer J.M."/>
        </authorList>
    </citation>
    <scope>NUCLEOTIDE SEQUENCE [LARGE SCALE GENOMIC DNA]</scope>
    <source>
        <strain evidence="1 2">TWF730</strain>
    </source>
</reference>
<evidence type="ECO:0008006" key="3">
    <source>
        <dbReference type="Google" id="ProtNLM"/>
    </source>
</evidence>
<protein>
    <recommendedName>
        <fullName evidence="3">F-box domain-containing protein</fullName>
    </recommendedName>
</protein>
<dbReference type="SUPFAM" id="SSF81383">
    <property type="entry name" value="F-box domain"/>
    <property type="match status" value="1"/>
</dbReference>
<dbReference type="Proteomes" id="UP001373714">
    <property type="component" value="Unassembled WGS sequence"/>
</dbReference>
<dbReference type="EMBL" id="JAVHNS010000003">
    <property type="protein sequence ID" value="KAK6360099.1"/>
    <property type="molecule type" value="Genomic_DNA"/>
</dbReference>